<dbReference type="Proteomes" id="UP000806211">
    <property type="component" value="Unassembled WGS sequence"/>
</dbReference>
<sequence>MENRVPTGMLLAPIGNPEQRGYSPLDTLLFLAAMVSTLSKLGGFHAVKNVKSEKHFHHGVVVLRFSRMGYCLVFANSHVSAMAKAEEITIFV</sequence>
<reference evidence="1 2" key="1">
    <citation type="submission" date="2020-10" db="EMBL/GenBank/DDBJ databases">
        <title>ChiBAC.</title>
        <authorList>
            <person name="Zenner C."/>
            <person name="Hitch T.C.A."/>
            <person name="Clavel T."/>
        </authorList>
    </citation>
    <scope>NUCLEOTIDE SEQUENCE [LARGE SCALE GENOMIC DNA]</scope>
    <source>
        <strain evidence="1 2">DSM 107456</strain>
    </source>
</reference>
<proteinExistence type="predicted"/>
<keyword evidence="2" id="KW-1185">Reference proteome</keyword>
<gene>
    <name evidence="1" type="ORF">INF37_10605</name>
</gene>
<evidence type="ECO:0000313" key="1">
    <source>
        <dbReference type="EMBL" id="MBE5056440.1"/>
    </source>
</evidence>
<name>A0ABR9RDK6_9FIRM</name>
<dbReference type="RefSeq" id="WP_193538233.1">
    <property type="nucleotide sequence ID" value="NZ_JADCKF010000009.1"/>
</dbReference>
<protein>
    <submittedName>
        <fullName evidence="1">Uncharacterized protein</fullName>
    </submittedName>
</protein>
<comment type="caution">
    <text evidence="1">The sequence shown here is derived from an EMBL/GenBank/DDBJ whole genome shotgun (WGS) entry which is preliminary data.</text>
</comment>
<evidence type="ECO:0000313" key="2">
    <source>
        <dbReference type="Proteomes" id="UP000806211"/>
    </source>
</evidence>
<dbReference type="EMBL" id="JADCKF010000009">
    <property type="protein sequence ID" value="MBE5056440.1"/>
    <property type="molecule type" value="Genomic_DNA"/>
</dbReference>
<organism evidence="1 2">
    <name type="scientific">Pseudoflavonifractor gallinarum</name>
    <dbReference type="NCBI Taxonomy" id="2779352"/>
    <lineage>
        <taxon>Bacteria</taxon>
        <taxon>Bacillati</taxon>
        <taxon>Bacillota</taxon>
        <taxon>Clostridia</taxon>
        <taxon>Eubacteriales</taxon>
        <taxon>Oscillospiraceae</taxon>
        <taxon>Pseudoflavonifractor</taxon>
    </lineage>
</organism>
<accession>A0ABR9RDK6</accession>